<evidence type="ECO:0000256" key="2">
    <source>
        <dbReference type="ARBA" id="ARBA00023125"/>
    </source>
</evidence>
<dbReference type="SUPFAM" id="SSF46689">
    <property type="entry name" value="Homeodomain-like"/>
    <property type="match status" value="1"/>
</dbReference>
<keyword evidence="1" id="KW-0805">Transcription regulation</keyword>
<name>A0A0N9HYL9_9PSEU</name>
<evidence type="ECO:0000256" key="3">
    <source>
        <dbReference type="ARBA" id="ARBA00023163"/>
    </source>
</evidence>
<dbReference type="InterPro" id="IPR050109">
    <property type="entry name" value="HTH-type_TetR-like_transc_reg"/>
</dbReference>
<keyword evidence="2 4" id="KW-0238">DNA-binding</keyword>
<dbReference type="STRING" id="860235.AOZ06_30490"/>
<evidence type="ECO:0000313" key="7">
    <source>
        <dbReference type="Proteomes" id="UP000063699"/>
    </source>
</evidence>
<keyword evidence="3" id="KW-0804">Transcription</keyword>
<dbReference type="EMBL" id="CP012752">
    <property type="protein sequence ID" value="ALG10652.1"/>
    <property type="molecule type" value="Genomic_DNA"/>
</dbReference>
<dbReference type="InterPro" id="IPR023772">
    <property type="entry name" value="DNA-bd_HTH_TetR-type_CS"/>
</dbReference>
<dbReference type="PROSITE" id="PS01081">
    <property type="entry name" value="HTH_TETR_1"/>
    <property type="match status" value="1"/>
</dbReference>
<dbReference type="InterPro" id="IPR001647">
    <property type="entry name" value="HTH_TetR"/>
</dbReference>
<dbReference type="Gene3D" id="1.10.357.10">
    <property type="entry name" value="Tetracycline Repressor, domain 2"/>
    <property type="match status" value="1"/>
</dbReference>
<organism evidence="6 7">
    <name type="scientific">Kibdelosporangium phytohabitans</name>
    <dbReference type="NCBI Taxonomy" id="860235"/>
    <lineage>
        <taxon>Bacteria</taxon>
        <taxon>Bacillati</taxon>
        <taxon>Actinomycetota</taxon>
        <taxon>Actinomycetes</taxon>
        <taxon>Pseudonocardiales</taxon>
        <taxon>Pseudonocardiaceae</taxon>
        <taxon>Kibdelosporangium</taxon>
    </lineage>
</organism>
<reference evidence="6 7" key="1">
    <citation type="submission" date="2015-07" db="EMBL/GenBank/DDBJ databases">
        <title>Genome sequencing of Kibdelosporangium phytohabitans.</title>
        <authorList>
            <person name="Qin S."/>
            <person name="Xing K."/>
        </authorList>
    </citation>
    <scope>NUCLEOTIDE SEQUENCE [LARGE SCALE GENOMIC DNA]</scope>
    <source>
        <strain evidence="6 7">KLBMP1111</strain>
    </source>
</reference>
<sequence>MVRDHERRTDRILDAAGELLLRFGYRKVTIEDIARRAGIGKGTVYLHWRTKQELFDALLRRQSIALIVALLERLRADPAEVMPHRMSSSGFLICLDDPLVMALVTGDAELLGQLRDSPHAGQDLIAADQIHDIWARHGLIRTDMPNLRYAMTAVSTGFYLIDDTPESAGIDARAKADSMAHALRATFEPATRPNTDALAAAAAEVAAICEDVIDSYRKQLYSDDGEDE</sequence>
<dbReference type="GO" id="GO:0000976">
    <property type="term" value="F:transcription cis-regulatory region binding"/>
    <property type="evidence" value="ECO:0007669"/>
    <property type="project" value="TreeGrafter"/>
</dbReference>
<dbReference type="GO" id="GO:0003700">
    <property type="term" value="F:DNA-binding transcription factor activity"/>
    <property type="evidence" value="ECO:0007669"/>
    <property type="project" value="TreeGrafter"/>
</dbReference>
<evidence type="ECO:0000256" key="4">
    <source>
        <dbReference type="PROSITE-ProRule" id="PRU00335"/>
    </source>
</evidence>
<evidence type="ECO:0000313" key="6">
    <source>
        <dbReference type="EMBL" id="ALG10652.1"/>
    </source>
</evidence>
<gene>
    <name evidence="6" type="ORF">AOZ06_30490</name>
</gene>
<feature type="domain" description="HTH tetR-type" evidence="5">
    <location>
        <begin position="6"/>
        <end position="66"/>
    </location>
</feature>
<accession>A0A0N9HYL9</accession>
<dbReference type="PANTHER" id="PTHR30055">
    <property type="entry name" value="HTH-TYPE TRANSCRIPTIONAL REGULATOR RUTR"/>
    <property type="match status" value="1"/>
</dbReference>
<dbReference type="PROSITE" id="PS50977">
    <property type="entry name" value="HTH_TETR_2"/>
    <property type="match status" value="1"/>
</dbReference>
<keyword evidence="7" id="KW-1185">Reference proteome</keyword>
<protein>
    <recommendedName>
        <fullName evidence="5">HTH tetR-type domain-containing protein</fullName>
    </recommendedName>
</protein>
<evidence type="ECO:0000259" key="5">
    <source>
        <dbReference type="PROSITE" id="PS50977"/>
    </source>
</evidence>
<dbReference type="AlphaFoldDB" id="A0A0N9HYL9"/>
<evidence type="ECO:0000256" key="1">
    <source>
        <dbReference type="ARBA" id="ARBA00023015"/>
    </source>
</evidence>
<feature type="DNA-binding region" description="H-T-H motif" evidence="4">
    <location>
        <begin position="29"/>
        <end position="48"/>
    </location>
</feature>
<dbReference type="Pfam" id="PF00440">
    <property type="entry name" value="TetR_N"/>
    <property type="match status" value="1"/>
</dbReference>
<dbReference type="Proteomes" id="UP000063699">
    <property type="component" value="Chromosome"/>
</dbReference>
<dbReference type="PRINTS" id="PR00455">
    <property type="entry name" value="HTHTETR"/>
</dbReference>
<proteinExistence type="predicted"/>
<dbReference type="KEGG" id="kphy:AOZ06_30490"/>
<dbReference type="InterPro" id="IPR009057">
    <property type="entry name" value="Homeodomain-like_sf"/>
</dbReference>
<dbReference type="PANTHER" id="PTHR30055:SF234">
    <property type="entry name" value="HTH-TYPE TRANSCRIPTIONAL REGULATOR BETI"/>
    <property type="match status" value="1"/>
</dbReference>